<organism evidence="6 7">
    <name type="scientific">Actinacidiphila reveromycinica</name>
    <dbReference type="NCBI Taxonomy" id="659352"/>
    <lineage>
        <taxon>Bacteria</taxon>
        <taxon>Bacillati</taxon>
        <taxon>Actinomycetota</taxon>
        <taxon>Actinomycetes</taxon>
        <taxon>Kitasatosporales</taxon>
        <taxon>Streptomycetaceae</taxon>
        <taxon>Actinacidiphila</taxon>
    </lineage>
</organism>
<dbReference type="Pfam" id="PF01547">
    <property type="entry name" value="SBP_bac_1"/>
    <property type="match status" value="1"/>
</dbReference>
<reference evidence="6 7" key="1">
    <citation type="journal article" date="2010" name="J. Bacteriol.">
        <title>Biochemical characterization of a novel indole prenyltransferase from Streptomyces sp. SN-593.</title>
        <authorList>
            <person name="Takahashi S."/>
            <person name="Takagi H."/>
            <person name="Toyoda A."/>
            <person name="Uramoto M."/>
            <person name="Nogawa T."/>
            <person name="Ueki M."/>
            <person name="Sakaki Y."/>
            <person name="Osada H."/>
        </authorList>
    </citation>
    <scope>NUCLEOTIDE SEQUENCE [LARGE SCALE GENOMIC DNA]</scope>
    <source>
        <strain evidence="6 7">SN-593</strain>
    </source>
</reference>
<reference evidence="6 7" key="2">
    <citation type="journal article" date="2011" name="J. Antibiot.">
        <title>Furaquinocins I and J: novel polyketide isoprenoid hybrid compounds from Streptomyces reveromyceticus SN-593.</title>
        <authorList>
            <person name="Panthee S."/>
            <person name="Takahashi S."/>
            <person name="Takagi H."/>
            <person name="Nogawa T."/>
            <person name="Oowada E."/>
            <person name="Uramoto M."/>
            <person name="Osada H."/>
        </authorList>
    </citation>
    <scope>NUCLEOTIDE SEQUENCE [LARGE SCALE GENOMIC DNA]</scope>
    <source>
        <strain evidence="6 7">SN-593</strain>
    </source>
</reference>
<evidence type="ECO:0000313" key="7">
    <source>
        <dbReference type="Proteomes" id="UP000595703"/>
    </source>
</evidence>
<evidence type="ECO:0000256" key="2">
    <source>
        <dbReference type="ARBA" id="ARBA00022729"/>
    </source>
</evidence>
<dbReference type="AlphaFoldDB" id="A0A7U3UW12"/>
<keyword evidence="5" id="KW-0449">Lipoprotein</keyword>
<keyword evidence="2" id="KW-0732">Signal</keyword>
<dbReference type="KEGG" id="arev:RVR_6749"/>
<sequence length="553" mass="59182">MNQPTPGSISRRKLLGGAAFGLLALGTGGALSGCSSSDAASMNKLSDTLVPLPTYVPVTKGPKPDLPGNAIVQPVYYASPANSELFQSVTGSIGDGSTTSGFVVTYDAPPPANNTFLRYIEKQANAKFDLTFVPGDSFAEKFATMIAGNTLPEMVEFLTFAMPPRYPQILASRFQDLSEYLSGDKVKDYPNLANIPTPSWVSARINGKIYGVPEHRPPFGSILVCRPDIIKKLTGQEPAPKNEDDFTELCKAVTDAKANRYAITGQGGADGVDWAYDIIGAVFGVPNGWKRTGGKFVSKYETEEWVRAVSYIKKLYSAGYYHPDSPSMQSAQAKTYIANGTVLMHMDGISALLDTTLPKDAVTGAVVPFGADGGKGANYQGSSSFSFTALKKASPAKIKEQLRLLDYLAAPFGSKESFDLTHGEEGVHYTGSGANATLTKAGDTMVNASSLYRLAAGPQVLNLAIRMDEQLRRSHAWQVATQDMLVQNPVTGLYSATASQSASAESAVLDTMNDYILGRANLSKVRSAIKTWTSSVGNTIRGEYEKAYDKQHA</sequence>
<evidence type="ECO:0000256" key="5">
    <source>
        <dbReference type="ARBA" id="ARBA00023288"/>
    </source>
</evidence>
<evidence type="ECO:0000313" key="6">
    <source>
        <dbReference type="EMBL" id="BBA99917.1"/>
    </source>
</evidence>
<dbReference type="InterPro" id="IPR050490">
    <property type="entry name" value="Bact_solute-bd_prot1"/>
</dbReference>
<keyword evidence="1" id="KW-1003">Cell membrane</keyword>
<dbReference type="InterPro" id="IPR006311">
    <property type="entry name" value="TAT_signal"/>
</dbReference>
<reference evidence="6 7" key="4">
    <citation type="journal article" date="2020" name="Sci. Rep.">
        <title>beta-carboline chemical signals induce reveromycin production through a LuxR family regulator in Streptomyces sp. SN-593.</title>
        <authorList>
            <person name="Panthee S."/>
            <person name="Kito N."/>
            <person name="Hayashi T."/>
            <person name="Shimizu T."/>
            <person name="Ishikawa J."/>
            <person name="Hamamoto H."/>
            <person name="Osada H."/>
            <person name="Takahashi S."/>
        </authorList>
    </citation>
    <scope>NUCLEOTIDE SEQUENCE [LARGE SCALE GENOMIC DNA]</scope>
    <source>
        <strain evidence="6 7">SN-593</strain>
    </source>
</reference>
<evidence type="ECO:0000256" key="4">
    <source>
        <dbReference type="ARBA" id="ARBA00023139"/>
    </source>
</evidence>
<keyword evidence="4" id="KW-0564">Palmitate</keyword>
<evidence type="ECO:0000256" key="1">
    <source>
        <dbReference type="ARBA" id="ARBA00022475"/>
    </source>
</evidence>
<reference evidence="6 7" key="3">
    <citation type="journal article" date="2011" name="Nat. Chem. Biol.">
        <title>Reveromycin A biosynthesis uses RevG and RevJ for stereospecific spiroacetal formation.</title>
        <authorList>
            <person name="Takahashi S."/>
            <person name="Toyoda A."/>
            <person name="Sekiyama Y."/>
            <person name="Takagi H."/>
            <person name="Nogawa T."/>
            <person name="Uramoto M."/>
            <person name="Suzuki R."/>
            <person name="Koshino H."/>
            <person name="Kumano T."/>
            <person name="Panthee S."/>
            <person name="Dairi T."/>
            <person name="Ishikawa J."/>
            <person name="Ikeda H."/>
            <person name="Sakaki Y."/>
            <person name="Osada H."/>
        </authorList>
    </citation>
    <scope>NUCLEOTIDE SEQUENCE [LARGE SCALE GENOMIC DNA]</scope>
    <source>
        <strain evidence="6 7">SN-593</strain>
    </source>
</reference>
<dbReference type="RefSeq" id="WP_202235964.1">
    <property type="nucleotide sequence ID" value="NZ_AP018365.1"/>
</dbReference>
<dbReference type="InterPro" id="IPR006059">
    <property type="entry name" value="SBP"/>
</dbReference>
<keyword evidence="3" id="KW-0472">Membrane</keyword>
<gene>
    <name evidence="6" type="ORF">RVR_6749</name>
</gene>
<keyword evidence="7" id="KW-1185">Reference proteome</keyword>
<evidence type="ECO:0000256" key="3">
    <source>
        <dbReference type="ARBA" id="ARBA00023136"/>
    </source>
</evidence>
<dbReference type="PANTHER" id="PTHR43649:SF33">
    <property type="entry name" value="POLYGALACTURONAN_RHAMNOGALACTURONAN-BINDING PROTEIN YTCQ"/>
    <property type="match status" value="1"/>
</dbReference>
<proteinExistence type="predicted"/>
<protein>
    <submittedName>
        <fullName evidence="6">Putative multiple sugar ABC transporter solute-binding protein</fullName>
    </submittedName>
</protein>
<dbReference type="Proteomes" id="UP000595703">
    <property type="component" value="Chromosome"/>
</dbReference>
<dbReference type="PROSITE" id="PS51318">
    <property type="entry name" value="TAT"/>
    <property type="match status" value="1"/>
</dbReference>
<dbReference type="PANTHER" id="PTHR43649">
    <property type="entry name" value="ARABINOSE-BINDING PROTEIN-RELATED"/>
    <property type="match status" value="1"/>
</dbReference>
<accession>A0A7U3UW12</accession>
<dbReference type="Gene3D" id="3.40.190.10">
    <property type="entry name" value="Periplasmic binding protein-like II"/>
    <property type="match status" value="2"/>
</dbReference>
<dbReference type="EMBL" id="AP018365">
    <property type="protein sequence ID" value="BBA99917.1"/>
    <property type="molecule type" value="Genomic_DNA"/>
</dbReference>
<dbReference type="SUPFAM" id="SSF53850">
    <property type="entry name" value="Periplasmic binding protein-like II"/>
    <property type="match status" value="1"/>
</dbReference>
<name>A0A7U3UW12_9ACTN</name>